<keyword evidence="3 5" id="KW-1133">Transmembrane helix</keyword>
<dbReference type="PANTHER" id="PTHR37422:SF13">
    <property type="entry name" value="LIPOPOLYSACCHARIDE BIOSYNTHESIS PROTEIN PA4999-RELATED"/>
    <property type="match status" value="1"/>
</dbReference>
<keyword evidence="4 5" id="KW-0472">Membrane</keyword>
<dbReference type="GO" id="GO:0016020">
    <property type="term" value="C:membrane"/>
    <property type="evidence" value="ECO:0007669"/>
    <property type="project" value="UniProtKB-SubCell"/>
</dbReference>
<feature type="transmembrane region" description="Helical" evidence="5">
    <location>
        <begin position="382"/>
        <end position="402"/>
    </location>
</feature>
<evidence type="ECO:0000313" key="7">
    <source>
        <dbReference type="EMBL" id="RJN31600.1"/>
    </source>
</evidence>
<feature type="transmembrane region" description="Helical" evidence="5">
    <location>
        <begin position="104"/>
        <end position="129"/>
    </location>
</feature>
<dbReference type="AlphaFoldDB" id="A0A3A4F560"/>
<gene>
    <name evidence="7" type="ORF">D3250_05465</name>
</gene>
<dbReference type="Pfam" id="PF04932">
    <property type="entry name" value="Wzy_C"/>
    <property type="match status" value="1"/>
</dbReference>
<dbReference type="PANTHER" id="PTHR37422">
    <property type="entry name" value="TEICHURONIC ACID BIOSYNTHESIS PROTEIN TUAE"/>
    <property type="match status" value="1"/>
</dbReference>
<evidence type="ECO:0000256" key="2">
    <source>
        <dbReference type="ARBA" id="ARBA00022692"/>
    </source>
</evidence>
<feature type="transmembrane region" description="Helical" evidence="5">
    <location>
        <begin position="80"/>
        <end position="97"/>
    </location>
</feature>
<name>A0A3A4F560_9MICC</name>
<evidence type="ECO:0000256" key="3">
    <source>
        <dbReference type="ARBA" id="ARBA00022989"/>
    </source>
</evidence>
<evidence type="ECO:0000256" key="1">
    <source>
        <dbReference type="ARBA" id="ARBA00004141"/>
    </source>
</evidence>
<keyword evidence="8" id="KW-1185">Reference proteome</keyword>
<proteinExistence type="predicted"/>
<evidence type="ECO:0000256" key="5">
    <source>
        <dbReference type="SAM" id="Phobius"/>
    </source>
</evidence>
<dbReference type="Proteomes" id="UP000266615">
    <property type="component" value="Unassembled WGS sequence"/>
</dbReference>
<feature type="transmembrane region" description="Helical" evidence="5">
    <location>
        <begin position="177"/>
        <end position="202"/>
    </location>
</feature>
<keyword evidence="2 5" id="KW-0812">Transmembrane</keyword>
<evidence type="ECO:0000313" key="8">
    <source>
        <dbReference type="Proteomes" id="UP000266615"/>
    </source>
</evidence>
<feature type="transmembrane region" description="Helical" evidence="5">
    <location>
        <begin position="46"/>
        <end position="68"/>
    </location>
</feature>
<feature type="transmembrane region" description="Helical" evidence="5">
    <location>
        <begin position="149"/>
        <end position="165"/>
    </location>
</feature>
<protein>
    <recommendedName>
        <fullName evidence="6">O-antigen ligase-related domain-containing protein</fullName>
    </recommendedName>
</protein>
<accession>A0A3A4F560</accession>
<feature type="transmembrane region" description="Helical" evidence="5">
    <location>
        <begin position="281"/>
        <end position="304"/>
    </location>
</feature>
<comment type="caution">
    <text evidence="7">The sequence shown here is derived from an EMBL/GenBank/DDBJ whole genome shotgun (WGS) entry which is preliminary data.</text>
</comment>
<dbReference type="InterPro" id="IPR007016">
    <property type="entry name" value="O-antigen_ligase-rel_domated"/>
</dbReference>
<evidence type="ECO:0000256" key="4">
    <source>
        <dbReference type="ARBA" id="ARBA00023136"/>
    </source>
</evidence>
<organism evidence="7 8">
    <name type="scientific">Nesterenkonia natronophila</name>
    <dbReference type="NCBI Taxonomy" id="2174932"/>
    <lineage>
        <taxon>Bacteria</taxon>
        <taxon>Bacillati</taxon>
        <taxon>Actinomycetota</taxon>
        <taxon>Actinomycetes</taxon>
        <taxon>Micrococcales</taxon>
        <taxon>Micrococcaceae</taxon>
        <taxon>Nesterenkonia</taxon>
    </lineage>
</organism>
<feature type="transmembrane region" description="Helical" evidence="5">
    <location>
        <begin position="222"/>
        <end position="239"/>
    </location>
</feature>
<comment type="subcellular location">
    <subcellularLocation>
        <location evidence="1">Membrane</location>
        <topology evidence="1">Multi-pass membrane protein</topology>
    </subcellularLocation>
</comment>
<dbReference type="EMBL" id="QYZP01000002">
    <property type="protein sequence ID" value="RJN31600.1"/>
    <property type="molecule type" value="Genomic_DNA"/>
</dbReference>
<feature type="transmembrane region" description="Helical" evidence="5">
    <location>
        <begin position="324"/>
        <end position="345"/>
    </location>
</feature>
<dbReference type="InterPro" id="IPR051533">
    <property type="entry name" value="WaaL-like"/>
</dbReference>
<sequence>MLFGVALNHTSLLYGFNLSVADAVAAIILAIALMTGRFFFPLSATYVFLMLSVLVLIVGGFITPVLFPIDLSASQMLSDYLKLATSFCYFLLGINIARTGYAPILLRVFALTAAGIGAAGIVLSSLPQAFQPELLFYGEFRFRGFINDPNYFAVLQIAAMALLWDDEKVRASVRVPALVILSISVLLSASKTGAIVLMIYLIWRLVRTMVSGATAPSSYVRFLWILLMLMAAGVLAVMASDPERRLELATTFEATPALNRLAPLLIDFESGIEGGGSTRDVAWGSAVTIIEAAPLIGVGVGTYLDVSQALTGHEELAHNTFLQIAAEWGLLVAGVFVATVILLMVRRPSGVDTMHLWLKNRDAVLVMLMGSMGVSLNNARQFWLILGILVATHLFASLNYGAKPKTRSLQDEPTHNVT</sequence>
<reference evidence="7 8" key="1">
    <citation type="submission" date="2018-09" db="EMBL/GenBank/DDBJ databases">
        <title>Nesterenkonia natronophila sp. nov., an alkaliphilic actinobacteriume isolated from a soda lake, and emended description of the genus Nesterenkonia.</title>
        <authorList>
            <person name="Menes R.J."/>
            <person name="Iriarte A."/>
        </authorList>
    </citation>
    <scope>NUCLEOTIDE SEQUENCE [LARGE SCALE GENOMIC DNA]</scope>
    <source>
        <strain evidence="7 8">M8</strain>
    </source>
</reference>
<feature type="transmembrane region" description="Helical" evidence="5">
    <location>
        <begin position="12"/>
        <end position="34"/>
    </location>
</feature>
<feature type="domain" description="O-antigen ligase-related" evidence="6">
    <location>
        <begin position="177"/>
        <end position="336"/>
    </location>
</feature>
<evidence type="ECO:0000259" key="6">
    <source>
        <dbReference type="Pfam" id="PF04932"/>
    </source>
</evidence>